<dbReference type="Proteomes" id="UP000199317">
    <property type="component" value="Unassembled WGS sequence"/>
</dbReference>
<dbReference type="EMBL" id="FNJL01000017">
    <property type="protein sequence ID" value="SDP58797.1"/>
    <property type="molecule type" value="Genomic_DNA"/>
</dbReference>
<evidence type="ECO:0000313" key="1">
    <source>
        <dbReference type="EMBL" id="SDP58797.1"/>
    </source>
</evidence>
<evidence type="ECO:0000313" key="2">
    <source>
        <dbReference type="Proteomes" id="UP000199317"/>
    </source>
</evidence>
<reference evidence="2" key="1">
    <citation type="submission" date="2016-10" db="EMBL/GenBank/DDBJ databases">
        <authorList>
            <person name="Varghese N."/>
            <person name="Submissions S."/>
        </authorList>
    </citation>
    <scope>NUCLEOTIDE SEQUENCE [LARGE SCALE GENOMIC DNA]</scope>
    <source>
        <strain evidence="2">DSM 17101</strain>
    </source>
</reference>
<dbReference type="OrthoDB" id="6007497at2"/>
<keyword evidence="2" id="KW-1185">Reference proteome</keyword>
<evidence type="ECO:0008006" key="3">
    <source>
        <dbReference type="Google" id="ProtNLM"/>
    </source>
</evidence>
<proteinExistence type="predicted"/>
<name>A0A1H0TXM2_9BURK</name>
<sequence length="461" mass="49195">MFSIIRHLSFLSTHSTPGDVQAASGASGNGVVFSRSKKALGGSDVGMVGKIDGEEHLVKTGISRSLLGQAVALCAKGQISEANKRLGYIVSAWDRLVEGGTAKGALERELTDAFHGFLQSGKGRKLAEKAKADELDINDVSDVHASLVLSNPQLKNPLGIPIIFDVINVAAAQDMVNALQGTYLAKHHIPDSSLLTVENNALIASRLIPDATPLDAFLTQPFLPDGVSLADAKRAASLIKAAAAGNRVEPDEVTRAQALVSRINDPANLRSGQRALSEALQQKGLDGLFMSLLTRLTLGESSDLGPDNMLVVPGADGRHQVVNIDVTGFRYDREKDATSSPQDPVRHGWGKVIENPGLALNVLLDRSVLNSRYAKGLDPVHEAVVDCMREVLHQNATPEAAAVKRWYASLDIDRSTASLLSLRQGLGHLSGCSWMPDADLVDTVLARNASFIDNIVHKSRT</sequence>
<accession>A0A1H0TXM2</accession>
<dbReference type="RefSeq" id="WP_092835679.1">
    <property type="nucleotide sequence ID" value="NZ_CP028290.1"/>
</dbReference>
<protein>
    <recommendedName>
        <fullName evidence="3">Type III secretion system effector protein</fullName>
    </recommendedName>
</protein>
<organism evidence="1 2">
    <name type="scientific">Paracidovorax cattleyae</name>
    <dbReference type="NCBI Taxonomy" id="80868"/>
    <lineage>
        <taxon>Bacteria</taxon>
        <taxon>Pseudomonadati</taxon>
        <taxon>Pseudomonadota</taxon>
        <taxon>Betaproteobacteria</taxon>
        <taxon>Burkholderiales</taxon>
        <taxon>Comamonadaceae</taxon>
        <taxon>Paracidovorax</taxon>
    </lineage>
</organism>
<gene>
    <name evidence="1" type="ORF">SAMN04489708_1172</name>
</gene>
<dbReference type="AlphaFoldDB" id="A0A1H0TXM2"/>